<dbReference type="InterPro" id="IPR001638">
    <property type="entry name" value="Solute-binding_3/MltF_N"/>
</dbReference>
<dbReference type="EMBL" id="JACBXQ010000002">
    <property type="protein sequence ID" value="MBG9986025.1"/>
    <property type="molecule type" value="Genomic_DNA"/>
</dbReference>
<accession>A0ABS0LRF0</accession>
<evidence type="ECO:0000313" key="4">
    <source>
        <dbReference type="Proteomes" id="UP000721415"/>
    </source>
</evidence>
<gene>
    <name evidence="3" type="ORF">HZY91_03845</name>
</gene>
<name>A0ABS0LRF0_9LACT</name>
<evidence type="ECO:0000256" key="1">
    <source>
        <dbReference type="ARBA" id="ARBA00022729"/>
    </source>
</evidence>
<dbReference type="PANTHER" id="PTHR35936">
    <property type="entry name" value="MEMBRANE-BOUND LYTIC MUREIN TRANSGLYCOSYLASE F"/>
    <property type="match status" value="1"/>
</dbReference>
<dbReference type="RefSeq" id="WP_197114948.1">
    <property type="nucleotide sequence ID" value="NZ_JACBXQ010000002.1"/>
</dbReference>
<evidence type="ECO:0000259" key="2">
    <source>
        <dbReference type="SMART" id="SM00062"/>
    </source>
</evidence>
<evidence type="ECO:0000313" key="3">
    <source>
        <dbReference type="EMBL" id="MBG9986025.1"/>
    </source>
</evidence>
<dbReference type="Pfam" id="PF00497">
    <property type="entry name" value="SBP_bac_3"/>
    <property type="match status" value="1"/>
</dbReference>
<keyword evidence="1" id="KW-0732">Signal</keyword>
<dbReference type="Proteomes" id="UP000721415">
    <property type="component" value="Unassembled WGS sequence"/>
</dbReference>
<dbReference type="PANTHER" id="PTHR35936:SF19">
    <property type="entry name" value="AMINO-ACID-BINDING PROTEIN YXEM-RELATED"/>
    <property type="match status" value="1"/>
</dbReference>
<comment type="caution">
    <text evidence="3">The sequence shown here is derived from an EMBL/GenBank/DDBJ whole genome shotgun (WGS) entry which is preliminary data.</text>
</comment>
<proteinExistence type="predicted"/>
<dbReference type="SMART" id="SM00062">
    <property type="entry name" value="PBPb"/>
    <property type="match status" value="1"/>
</dbReference>
<keyword evidence="4" id="KW-1185">Reference proteome</keyword>
<dbReference type="Gene3D" id="3.40.190.10">
    <property type="entry name" value="Periplasmic binding protein-like II"/>
    <property type="match status" value="2"/>
</dbReference>
<dbReference type="SUPFAM" id="SSF53850">
    <property type="entry name" value="Periplasmic binding protein-like II"/>
    <property type="match status" value="1"/>
</dbReference>
<sequence length="262" mass="29060">MKKIKIVFLIGMVLLVMSYTFLKVNAEADKVIVATSGTSDIFSQIMPDSGEWTGIDGEIWQAIEEKTGWEVEVKQVEFDGLIGELETGRSDIISNHMEVTDERLEIAKASQAYSSEETVWVVLEDNKETITGVEELKNKKVGVKSGQAVQPKVVELSKEYGFEVQTYQDNASMYNDLANGRVDAVAGMLSQMESNSKKLNVKFINTGESLLSGNVAFFLQNNEEGETLKEELDAVIQELLEDGTIKEITEKWTGQDLTAGIK</sequence>
<reference evidence="3 4" key="1">
    <citation type="submission" date="2020-07" db="EMBL/GenBank/DDBJ databases">
        <title>Facklamia lactis sp. nov., isolated from raw milk.</title>
        <authorList>
            <person name="Doll E.V."/>
            <person name="Huptas C."/>
            <person name="Staib L."/>
            <person name="Wenning M."/>
            <person name="Scherer S."/>
        </authorList>
    </citation>
    <scope>NUCLEOTIDE SEQUENCE [LARGE SCALE GENOMIC DNA]</scope>
    <source>
        <strain evidence="3 4">DSM 111018</strain>
    </source>
</reference>
<protein>
    <submittedName>
        <fullName evidence="3">Transporter substrate-binding domain-containing protein</fullName>
    </submittedName>
</protein>
<feature type="domain" description="Solute-binding protein family 3/N-terminal" evidence="2">
    <location>
        <begin position="30"/>
        <end position="256"/>
    </location>
</feature>
<organism evidence="3 4">
    <name type="scientific">Facklamia lactis</name>
    <dbReference type="NCBI Taxonomy" id="2749967"/>
    <lineage>
        <taxon>Bacteria</taxon>
        <taxon>Bacillati</taxon>
        <taxon>Bacillota</taxon>
        <taxon>Bacilli</taxon>
        <taxon>Lactobacillales</taxon>
        <taxon>Aerococcaceae</taxon>
        <taxon>Facklamia</taxon>
    </lineage>
</organism>